<dbReference type="AlphaFoldDB" id="A0A443JQY9"/>
<accession>A0A443JQY9</accession>
<dbReference type="Proteomes" id="UP000284476">
    <property type="component" value="Unassembled WGS sequence"/>
</dbReference>
<evidence type="ECO:0000313" key="1">
    <source>
        <dbReference type="EMBL" id="RWR22925.1"/>
    </source>
</evidence>
<sequence>MDDRNIICIDAGSEAYWQDRREAFALICKAERAAKRAKTAPMYLHGGYDEDGDVIAIENLAPFEAMGDAFSGVLGHPTAMRILLAQRRSQICGFDLGMPISGAETDAG</sequence>
<gene>
    <name evidence="1" type="ORF">D2T30_04665</name>
</gene>
<reference evidence="1 2" key="1">
    <citation type="submission" date="2019-01" db="EMBL/GenBank/DDBJ databases">
        <title>Sinorhodobacter populi sp. nov. isolated from the symptomatic bark tissue of Populus euramericana canker.</title>
        <authorList>
            <person name="Xu G."/>
        </authorList>
    </citation>
    <scope>NUCLEOTIDE SEQUENCE [LARGE SCALE GENOMIC DNA]</scope>
    <source>
        <strain evidence="1 2">SK2B-1</strain>
    </source>
</reference>
<proteinExistence type="predicted"/>
<dbReference type="EMBL" id="SAUZ01000004">
    <property type="protein sequence ID" value="RWR22925.1"/>
    <property type="molecule type" value="Genomic_DNA"/>
</dbReference>
<organism evidence="1 2">
    <name type="scientific">Paenirhodobacter populi</name>
    <dbReference type="NCBI Taxonomy" id="2306993"/>
    <lineage>
        <taxon>Bacteria</taxon>
        <taxon>Pseudomonadati</taxon>
        <taxon>Pseudomonadota</taxon>
        <taxon>Alphaproteobacteria</taxon>
        <taxon>Rhodobacterales</taxon>
        <taxon>Rhodobacter group</taxon>
        <taxon>Paenirhodobacter</taxon>
    </lineage>
</organism>
<comment type="caution">
    <text evidence="1">The sequence shown here is derived from an EMBL/GenBank/DDBJ whole genome shotgun (WGS) entry which is preliminary data.</text>
</comment>
<name>A0A443JQY9_9RHOB</name>
<evidence type="ECO:0000313" key="2">
    <source>
        <dbReference type="Proteomes" id="UP000284476"/>
    </source>
</evidence>
<protein>
    <submittedName>
        <fullName evidence="1">Uncharacterized protein</fullName>
    </submittedName>
</protein>
<dbReference type="RefSeq" id="WP_128207909.1">
    <property type="nucleotide sequence ID" value="NZ_JBHRSO010000013.1"/>
</dbReference>
<reference evidence="1 2" key="2">
    <citation type="submission" date="2019-01" db="EMBL/GenBank/DDBJ databases">
        <authorList>
            <person name="Li Y."/>
        </authorList>
    </citation>
    <scope>NUCLEOTIDE SEQUENCE [LARGE SCALE GENOMIC DNA]</scope>
    <source>
        <strain evidence="1 2">SK2B-1</strain>
    </source>
</reference>